<organism evidence="6 7">
    <name type="scientific">Bombilactobacillus apium</name>
    <dbReference type="NCBI Taxonomy" id="2675299"/>
    <lineage>
        <taxon>Bacteria</taxon>
        <taxon>Bacillati</taxon>
        <taxon>Bacillota</taxon>
        <taxon>Bacilli</taxon>
        <taxon>Lactobacillales</taxon>
        <taxon>Lactobacillaceae</taxon>
        <taxon>Bombilactobacillus</taxon>
    </lineage>
</organism>
<dbReference type="RefSeq" id="WP_176943283.1">
    <property type="nucleotide sequence ID" value="NZ_JABZEC010000009.1"/>
</dbReference>
<evidence type="ECO:0000256" key="4">
    <source>
        <dbReference type="ARBA" id="ARBA00023136"/>
    </source>
</evidence>
<evidence type="ECO:0000256" key="1">
    <source>
        <dbReference type="ARBA" id="ARBA00004141"/>
    </source>
</evidence>
<dbReference type="PANTHER" id="PTHR37306">
    <property type="entry name" value="COLICIN V PRODUCTION PROTEIN"/>
    <property type="match status" value="1"/>
</dbReference>
<keyword evidence="3 5" id="KW-1133">Transmembrane helix</keyword>
<evidence type="ECO:0000256" key="5">
    <source>
        <dbReference type="SAM" id="Phobius"/>
    </source>
</evidence>
<evidence type="ECO:0000256" key="3">
    <source>
        <dbReference type="ARBA" id="ARBA00022989"/>
    </source>
</evidence>
<dbReference type="PANTHER" id="PTHR37306:SF1">
    <property type="entry name" value="COLICIN V PRODUCTION PROTEIN"/>
    <property type="match status" value="1"/>
</dbReference>
<protein>
    <submittedName>
        <fullName evidence="6">CvpA family protein</fullName>
    </submittedName>
</protein>
<reference evidence="6 7" key="1">
    <citation type="submission" date="2020-06" db="EMBL/GenBank/DDBJ databases">
        <authorList>
            <person name="Kang J."/>
        </authorList>
    </citation>
    <scope>NUCLEOTIDE SEQUENCE [LARGE SCALE GENOMIC DNA]</scope>
    <source>
        <strain evidence="6 7">DCY120</strain>
    </source>
</reference>
<dbReference type="EMBL" id="JABZEC010000009">
    <property type="protein sequence ID" value="NVY97118.1"/>
    <property type="molecule type" value="Genomic_DNA"/>
</dbReference>
<keyword evidence="7" id="KW-1185">Reference proteome</keyword>
<feature type="transmembrane region" description="Helical" evidence="5">
    <location>
        <begin position="122"/>
        <end position="144"/>
    </location>
</feature>
<dbReference type="Pfam" id="PF02674">
    <property type="entry name" value="Colicin_V"/>
    <property type="match status" value="1"/>
</dbReference>
<comment type="caution">
    <text evidence="6">The sequence shown here is derived from an EMBL/GenBank/DDBJ whole genome shotgun (WGS) entry which is preliminary data.</text>
</comment>
<dbReference type="Proteomes" id="UP000563523">
    <property type="component" value="Unassembled WGS sequence"/>
</dbReference>
<feature type="transmembrane region" description="Helical" evidence="5">
    <location>
        <begin position="76"/>
        <end position="102"/>
    </location>
</feature>
<dbReference type="GO" id="GO:0009403">
    <property type="term" value="P:toxin biosynthetic process"/>
    <property type="evidence" value="ECO:0007669"/>
    <property type="project" value="InterPro"/>
</dbReference>
<sequence length="169" mass="18846">MLILLILIYGVYIGTRRGLVMQAVYTAGYTISLGLAIWLSSFLGTKLYLLVPYPSASPESYFAFFKPQISTNFLEALFYQMVALLFILLLGWAVTRLIGAYWHDLTFYPLEKQIQKWGGGVVAFGCNYIFLTLILSILALVPVAGLQNILSHSWVATFMIKTSIGLISS</sequence>
<accession>A0A850REH9</accession>
<feature type="transmembrane region" description="Helical" evidence="5">
    <location>
        <begin position="28"/>
        <end position="51"/>
    </location>
</feature>
<keyword evidence="4 5" id="KW-0472">Membrane</keyword>
<proteinExistence type="predicted"/>
<evidence type="ECO:0000313" key="6">
    <source>
        <dbReference type="EMBL" id="NVY97118.1"/>
    </source>
</evidence>
<evidence type="ECO:0000256" key="2">
    <source>
        <dbReference type="ARBA" id="ARBA00022692"/>
    </source>
</evidence>
<name>A0A850REH9_9LACO</name>
<dbReference type="AlphaFoldDB" id="A0A850REH9"/>
<evidence type="ECO:0000313" key="7">
    <source>
        <dbReference type="Proteomes" id="UP000563523"/>
    </source>
</evidence>
<dbReference type="InterPro" id="IPR003825">
    <property type="entry name" value="Colicin-V_CvpA"/>
</dbReference>
<comment type="subcellular location">
    <subcellularLocation>
        <location evidence="1">Membrane</location>
        <topology evidence="1">Multi-pass membrane protein</topology>
    </subcellularLocation>
</comment>
<dbReference type="GO" id="GO:0016020">
    <property type="term" value="C:membrane"/>
    <property type="evidence" value="ECO:0007669"/>
    <property type="project" value="UniProtKB-SubCell"/>
</dbReference>
<gene>
    <name evidence="6" type="ORF">HU830_08290</name>
</gene>
<keyword evidence="2 5" id="KW-0812">Transmembrane</keyword>